<protein>
    <submittedName>
        <fullName evidence="1">Uncharacterized protein</fullName>
    </submittedName>
</protein>
<dbReference type="EMBL" id="VSRR010026015">
    <property type="protein sequence ID" value="MPC67283.1"/>
    <property type="molecule type" value="Genomic_DNA"/>
</dbReference>
<reference evidence="1 2" key="1">
    <citation type="submission" date="2019-05" db="EMBL/GenBank/DDBJ databases">
        <title>Another draft genome of Portunus trituberculatus and its Hox gene families provides insights of decapod evolution.</title>
        <authorList>
            <person name="Jeong J.-H."/>
            <person name="Song I."/>
            <person name="Kim S."/>
            <person name="Choi T."/>
            <person name="Kim D."/>
            <person name="Ryu S."/>
            <person name="Kim W."/>
        </authorList>
    </citation>
    <scope>NUCLEOTIDE SEQUENCE [LARGE SCALE GENOMIC DNA]</scope>
    <source>
        <tissue evidence="1">Muscle</tissue>
    </source>
</reference>
<sequence>MSWRTGEGYPDKDECRILYPCTRGLGMTVTVWALLAPCTYRTGVREGNVFGREGRRVEWKYKVKRDNSNE</sequence>
<accession>A0A5B7HB00</accession>
<evidence type="ECO:0000313" key="2">
    <source>
        <dbReference type="Proteomes" id="UP000324222"/>
    </source>
</evidence>
<gene>
    <name evidence="1" type="ORF">E2C01_061456</name>
</gene>
<evidence type="ECO:0000313" key="1">
    <source>
        <dbReference type="EMBL" id="MPC67283.1"/>
    </source>
</evidence>
<dbReference type="Proteomes" id="UP000324222">
    <property type="component" value="Unassembled WGS sequence"/>
</dbReference>
<comment type="caution">
    <text evidence="1">The sequence shown here is derived from an EMBL/GenBank/DDBJ whole genome shotgun (WGS) entry which is preliminary data.</text>
</comment>
<organism evidence="1 2">
    <name type="scientific">Portunus trituberculatus</name>
    <name type="common">Swimming crab</name>
    <name type="synonym">Neptunus trituberculatus</name>
    <dbReference type="NCBI Taxonomy" id="210409"/>
    <lineage>
        <taxon>Eukaryota</taxon>
        <taxon>Metazoa</taxon>
        <taxon>Ecdysozoa</taxon>
        <taxon>Arthropoda</taxon>
        <taxon>Crustacea</taxon>
        <taxon>Multicrustacea</taxon>
        <taxon>Malacostraca</taxon>
        <taxon>Eumalacostraca</taxon>
        <taxon>Eucarida</taxon>
        <taxon>Decapoda</taxon>
        <taxon>Pleocyemata</taxon>
        <taxon>Brachyura</taxon>
        <taxon>Eubrachyura</taxon>
        <taxon>Portunoidea</taxon>
        <taxon>Portunidae</taxon>
        <taxon>Portuninae</taxon>
        <taxon>Portunus</taxon>
    </lineage>
</organism>
<dbReference type="AlphaFoldDB" id="A0A5B7HB00"/>
<proteinExistence type="predicted"/>
<name>A0A5B7HB00_PORTR</name>
<keyword evidence="2" id="KW-1185">Reference proteome</keyword>